<evidence type="ECO:0000256" key="3">
    <source>
        <dbReference type="ARBA" id="ARBA00022692"/>
    </source>
</evidence>
<evidence type="ECO:0000256" key="1">
    <source>
        <dbReference type="ARBA" id="ARBA00004141"/>
    </source>
</evidence>
<feature type="transmembrane region" description="Helical" evidence="7">
    <location>
        <begin position="17"/>
        <end position="38"/>
    </location>
</feature>
<evidence type="ECO:0000256" key="7">
    <source>
        <dbReference type="SAM" id="Phobius"/>
    </source>
</evidence>
<evidence type="ECO:0000256" key="4">
    <source>
        <dbReference type="ARBA" id="ARBA00022989"/>
    </source>
</evidence>
<protein>
    <submittedName>
        <fullName evidence="8">Membrane-spanning 4-domains, subfamily A, member 20</fullName>
    </submittedName>
</protein>
<dbReference type="PANTHER" id="PTHR23320">
    <property type="entry name" value="MEMBRANE-SPANNING 4-DOMAINS SUBFAMILY A MS4A -RELATED"/>
    <property type="match status" value="1"/>
</dbReference>
<dbReference type="InterPro" id="IPR007237">
    <property type="entry name" value="CD20-like"/>
</dbReference>
<feature type="transmembrane region" description="Helical" evidence="7">
    <location>
        <begin position="50"/>
        <end position="70"/>
    </location>
</feature>
<dbReference type="GeneTree" id="ENSGT00900000141767"/>
<dbReference type="GO" id="GO:0016020">
    <property type="term" value="C:membrane"/>
    <property type="evidence" value="ECO:0007669"/>
    <property type="project" value="UniProtKB-SubCell"/>
</dbReference>
<evidence type="ECO:0000256" key="5">
    <source>
        <dbReference type="ARBA" id="ARBA00023136"/>
    </source>
</evidence>
<dbReference type="AlphaFoldDB" id="A0A8C6N528"/>
<organism evidence="8 9">
    <name type="scientific">Mus spicilegus</name>
    <name type="common">Mound-building mouse</name>
    <dbReference type="NCBI Taxonomy" id="10103"/>
    <lineage>
        <taxon>Eukaryota</taxon>
        <taxon>Metazoa</taxon>
        <taxon>Chordata</taxon>
        <taxon>Craniata</taxon>
        <taxon>Vertebrata</taxon>
        <taxon>Euteleostomi</taxon>
        <taxon>Mammalia</taxon>
        <taxon>Eutheria</taxon>
        <taxon>Euarchontoglires</taxon>
        <taxon>Glires</taxon>
        <taxon>Rodentia</taxon>
        <taxon>Myomorpha</taxon>
        <taxon>Muroidea</taxon>
        <taxon>Muridae</taxon>
        <taxon>Murinae</taxon>
        <taxon>Mus</taxon>
        <taxon>Mus</taxon>
    </lineage>
</organism>
<dbReference type="Pfam" id="PF04103">
    <property type="entry name" value="CD20"/>
    <property type="match status" value="1"/>
</dbReference>
<dbReference type="InterPro" id="IPR030417">
    <property type="entry name" value="MS4A"/>
</dbReference>
<comment type="subcellular location">
    <subcellularLocation>
        <location evidence="1">Membrane</location>
        <topology evidence="1">Multi-pass membrane protein</topology>
    </subcellularLocation>
</comment>
<name>A0A8C6N528_MUSSI</name>
<feature type="compositionally biased region" description="Low complexity" evidence="6">
    <location>
        <begin position="169"/>
        <end position="185"/>
    </location>
</feature>
<feature type="transmembrane region" description="Helical" evidence="7">
    <location>
        <begin position="131"/>
        <end position="155"/>
    </location>
</feature>
<dbReference type="Ensembl" id="ENSMSIT00000046274.1">
    <property type="protein sequence ID" value="ENSMSIP00000036716.1"/>
    <property type="gene ID" value="ENSMSIG00000030570.1"/>
</dbReference>
<evidence type="ECO:0000313" key="9">
    <source>
        <dbReference type="Proteomes" id="UP000694415"/>
    </source>
</evidence>
<dbReference type="PANTHER" id="PTHR23320:SF164">
    <property type="entry name" value="MEMBRANE-SPANNING 4-DOMAINS, SUBFAMILY A, MEMBER 20"/>
    <property type="match status" value="1"/>
</dbReference>
<feature type="transmembrane region" description="Helical" evidence="7">
    <location>
        <begin position="90"/>
        <end position="110"/>
    </location>
</feature>
<evidence type="ECO:0000256" key="6">
    <source>
        <dbReference type="SAM" id="MobiDB-lite"/>
    </source>
</evidence>
<comment type="similarity">
    <text evidence="2">Belongs to the MS4A family.</text>
</comment>
<proteinExistence type="inferred from homology"/>
<accession>A0A8C6N528</accession>
<keyword evidence="5 7" id="KW-0472">Membrane</keyword>
<dbReference type="Proteomes" id="UP000694415">
    <property type="component" value="Unplaced"/>
</dbReference>
<sequence>MSINEVSTFYIIKEDTIAMGGAQIMLGLIHNALGTLWLSLHRLEDKRYSIGHKLMLASICYLFVSGTFFINSGSSSITQGISSVFQHRFAIITNIISIFVAIFGLILLGYEFPIFESIGTEYIWSNMAGMMLLQISVMCAITELVIAILVLHWFITAHKIEEPSEEIFPGPSHSHLSSPPSTHPSILELENVSEQSHPKDIEDENDVTN</sequence>
<feature type="region of interest" description="Disordered" evidence="6">
    <location>
        <begin position="167"/>
        <end position="209"/>
    </location>
</feature>
<evidence type="ECO:0000256" key="2">
    <source>
        <dbReference type="ARBA" id="ARBA00009565"/>
    </source>
</evidence>
<keyword evidence="4 7" id="KW-1133">Transmembrane helix</keyword>
<keyword evidence="9" id="KW-1185">Reference proteome</keyword>
<dbReference type="Ensembl" id="ENSMSIT00000046281.1">
    <property type="protein sequence ID" value="ENSMSIP00000036721.1"/>
    <property type="gene ID" value="ENSMSIG00000030570.1"/>
</dbReference>
<reference evidence="8" key="1">
    <citation type="submission" date="2025-05" db="UniProtKB">
        <authorList>
            <consortium name="Ensembl"/>
        </authorList>
    </citation>
    <scope>IDENTIFICATION</scope>
</reference>
<keyword evidence="3 7" id="KW-0812">Transmembrane</keyword>
<evidence type="ECO:0000313" key="8">
    <source>
        <dbReference type="Ensembl" id="ENSMSIP00000036721.1"/>
    </source>
</evidence>